<dbReference type="Proteomes" id="UP001057402">
    <property type="component" value="Chromosome 7"/>
</dbReference>
<proteinExistence type="predicted"/>
<dbReference type="EMBL" id="CM042886">
    <property type="protein sequence ID" value="KAI4341791.1"/>
    <property type="molecule type" value="Genomic_DNA"/>
</dbReference>
<organism evidence="1 2">
    <name type="scientific">Melastoma candidum</name>
    <dbReference type="NCBI Taxonomy" id="119954"/>
    <lineage>
        <taxon>Eukaryota</taxon>
        <taxon>Viridiplantae</taxon>
        <taxon>Streptophyta</taxon>
        <taxon>Embryophyta</taxon>
        <taxon>Tracheophyta</taxon>
        <taxon>Spermatophyta</taxon>
        <taxon>Magnoliopsida</taxon>
        <taxon>eudicotyledons</taxon>
        <taxon>Gunneridae</taxon>
        <taxon>Pentapetalae</taxon>
        <taxon>rosids</taxon>
        <taxon>malvids</taxon>
        <taxon>Myrtales</taxon>
        <taxon>Melastomataceae</taxon>
        <taxon>Melastomatoideae</taxon>
        <taxon>Melastomateae</taxon>
        <taxon>Melastoma</taxon>
    </lineage>
</organism>
<comment type="caution">
    <text evidence="1">The sequence shown here is derived from an EMBL/GenBank/DDBJ whole genome shotgun (WGS) entry which is preliminary data.</text>
</comment>
<accession>A0ACB9P3S4</accession>
<evidence type="ECO:0000313" key="2">
    <source>
        <dbReference type="Proteomes" id="UP001057402"/>
    </source>
</evidence>
<keyword evidence="2" id="KW-1185">Reference proteome</keyword>
<evidence type="ECO:0000313" key="1">
    <source>
        <dbReference type="EMBL" id="KAI4341791.1"/>
    </source>
</evidence>
<sequence>MNDGGFPPYARITYIQDNQTMSFNRTNRGGSLANPLPSLVERVAEDPVTIKTAQSTVTLAYQANIAGYWHNVTIVWSKNLMNHTLNITVDSLRGDFHYACKIDLKPWLFWSKKGYKSFDVESNKVNVYWDLRSAKFSGSPEPCSDYYVALVSDEEVVLLLGDYKKKAYKKTKSRPALVEASIFYKKENVFGKKNFATRARFDERNQEHDITVESTVAGHREPEMWIYVDGISVLHVKNLNWKFRGNQTITVSKQPIQVFWDVHDWLFKSPGTGHGSFIFKPGSTESESDKDESSRGNDSDNSNGSIYHSARSGIGHVDFCLFLCAWRVE</sequence>
<gene>
    <name evidence="1" type="ORF">MLD38_026473</name>
</gene>
<name>A0ACB9P3S4_9MYRT</name>
<reference evidence="2" key="1">
    <citation type="journal article" date="2023" name="Front. Plant Sci.">
        <title>Chromosomal-level genome assembly of Melastoma candidum provides insights into trichome evolution.</title>
        <authorList>
            <person name="Zhong Y."/>
            <person name="Wu W."/>
            <person name="Sun C."/>
            <person name="Zou P."/>
            <person name="Liu Y."/>
            <person name="Dai S."/>
            <person name="Zhou R."/>
        </authorList>
    </citation>
    <scope>NUCLEOTIDE SEQUENCE [LARGE SCALE GENOMIC DNA]</scope>
</reference>
<protein>
    <submittedName>
        <fullName evidence="1">Uncharacterized protein</fullName>
    </submittedName>
</protein>